<proteinExistence type="predicted"/>
<feature type="compositionally biased region" description="Pro residues" evidence="1">
    <location>
        <begin position="302"/>
        <end position="313"/>
    </location>
</feature>
<feature type="compositionally biased region" description="Basic residues" evidence="1">
    <location>
        <begin position="393"/>
        <end position="411"/>
    </location>
</feature>
<evidence type="ECO:0000256" key="1">
    <source>
        <dbReference type="SAM" id="MobiDB-lite"/>
    </source>
</evidence>
<feature type="compositionally biased region" description="Low complexity" evidence="1">
    <location>
        <begin position="226"/>
        <end position="239"/>
    </location>
</feature>
<evidence type="ECO:0000313" key="3">
    <source>
        <dbReference type="Proteomes" id="UP000186817"/>
    </source>
</evidence>
<feature type="compositionally biased region" description="Basic and acidic residues" evidence="1">
    <location>
        <begin position="1009"/>
        <end position="1027"/>
    </location>
</feature>
<name>A0A1Q9CUH5_SYMMI</name>
<feature type="compositionally biased region" description="Low complexity" evidence="1">
    <location>
        <begin position="412"/>
        <end position="426"/>
    </location>
</feature>
<dbReference type="EMBL" id="LSRX01000909">
    <property type="protein sequence ID" value="OLP86581.1"/>
    <property type="molecule type" value="Genomic_DNA"/>
</dbReference>
<keyword evidence="3" id="KW-1185">Reference proteome</keyword>
<feature type="region of interest" description="Disordered" evidence="1">
    <location>
        <begin position="210"/>
        <end position="558"/>
    </location>
</feature>
<evidence type="ECO:0000313" key="2">
    <source>
        <dbReference type="EMBL" id="OLP86581.1"/>
    </source>
</evidence>
<dbReference type="Proteomes" id="UP000186817">
    <property type="component" value="Unassembled WGS sequence"/>
</dbReference>
<feature type="compositionally biased region" description="Basic and acidic residues" evidence="1">
    <location>
        <begin position="469"/>
        <end position="483"/>
    </location>
</feature>
<feature type="compositionally biased region" description="Pro residues" evidence="1">
    <location>
        <begin position="352"/>
        <end position="361"/>
    </location>
</feature>
<sequence>MADSTLCLEGLASEWDGIPTVRDRLRDGRGLIEEVSSKNTDIQCPSAFKDCLLPILTRMRQFAKKLPSIESLREQVSALLEKNKRNPEEIVIQKNAWLLRKQCVFVKMKAPDFQELCLALDPSLQAVVDQVNESLAKLLAARAARQVEDSLVDDEDEYDDDGSDLAGLLDQMRELNESGSENPGPSGSTSELGPIEEARVVEADVYVVPEDDDEGEGNQALQDIDSQASTSGAAATPSPFRATPVASPCRLSSHLTKGFVDESPRMRDEKASVATSLAGAPPLTAAATDSQETIPTNIMEVPSPPSATKPNPSPDRSTDLLKANFQRRQAKTATKKLGDDDEDDFPCSPRSPHNPYPPSPSHPKARSSNEDFTPDAKADHKGVDRVDQLGLRGRGKSGRGRGRAGRGRGRKAAAAEYSATEWAEWSEWNRLEDQWLAESETGEKQEKEEEEEEKPIVEEKSKPSKKKTKAAEADKEPIVEVKPKPSKKKTKAATADEEPIVEEKSKPSKKKTKAAEADKEPIVEESKPSKKKTKAAEAEPVPKRRRGDDGEKASFAGRYRPGVRPFESARWDAIKEAFETQIKPKTTTPSMYEGPFWTWCMKDMKDEDVTIENVASFAQKRRPLKGNIWRLKLDHLEKRRVAGTTAEAPKETEITSNATIPEFDDSEMQETFQAMWQVKQEAPEPPAAQHDPPSEDEAPPPKPLHAARPVATPCRAPTTALVKSEAPAKKEFTRQERLVLAARARIGRMMAPKKKRTDLQPPEYVKKHFQAGHKKQLAQMLVDCNFDKARFFNVVEKVVLKKDEQIVEQEEGWYSENEMRNDLKWAPQHPYTNMFPCAVAHCRARAATHVRKNIYDNIEEFWVLLREKGSKKATLVKEEKHHESAEAKVDLGEGFAGDLAGMQARIEADKVAPEKSEEKKYDETLVKFIDSLLTKKNKINALIRDLHENYNCEKSVKSRESLEAHLAEIDTQHETLHESRTHGDVHGWNELMKDVEAKMKDFQGYGSGKQDEARQDKKFFKKPDPKVAPKPAPKAAGKNKVPSQAKPSVESPLRSELESGPEESDGPFPWKAPAGSASVASVVTERPSQLTMTRPDISKPLARFVDEGRALGTIHFQAPKLGLSAGAVLQHAIRKVEVLFSKEEPLIFKIGWTHDPIWRWSNSMYGYKYARDCWSGMIILFTSHEPHGPAFLEAALIDKYQSRPGCRNLRLGGDTVKDDETSASKDASTCASAVRVARNVVSDIGEAAASSSGGLSALASCNERHAERDTHRLIADKLNLSLPIPISKLGGTACPTLRLRDWMEFLVNRNCWHVLCGLVRPDADREQATLREFWHRYRQCQPDHEVFQLADSKQISLARTAPLLFHGDEGRGRRRTPFLVTSFHGLLGRGIRAGLEAQAKAGAHKEYTKLKPNFLGHSFTTRYLQCAMPKKLYQEDAVFAAILESAAAEAEHMWKCGVRHKFTGARHWAIVLNVTGDWPWLVKAGICHRCQAGQLQHGYECIHLRSPSWLTTMHSESPFLEPRSPLTSFLCSRRQEADIFAYDLWHSWHLGMGKVFLGSALALLSDRFHGRTIHARFAGLNSAYFSWCRQFGHPPILTRLTTSTIDWDPATKYPKGIWFKGELTTTLGRFVRYMTSGGNNESRMMDLVGEAATAIDTCIRGLYESDAFLPSALAQQLGEQGLRFLRRYATLAELAIEKGLPHFLLIPKVHVLHHIFLDMLQSSAKAAWVENPLLYSVQQDEDFIGRNSRLSRRVHPTQSSTRVIERHLLLCHSKYVEAGLLVAG</sequence>
<feature type="region of interest" description="Disordered" evidence="1">
    <location>
        <begin position="1003"/>
        <end position="1073"/>
    </location>
</feature>
<gene>
    <name evidence="2" type="ORF">AK812_SmicGene32285</name>
</gene>
<feature type="compositionally biased region" description="Low complexity" evidence="1">
    <location>
        <begin position="177"/>
        <end position="191"/>
    </location>
</feature>
<feature type="region of interest" description="Disordered" evidence="1">
    <location>
        <begin position="175"/>
        <end position="195"/>
    </location>
</feature>
<feature type="compositionally biased region" description="Basic and acidic residues" evidence="1">
    <location>
        <begin position="374"/>
        <end position="387"/>
    </location>
</feature>
<feature type="region of interest" description="Disordered" evidence="1">
    <location>
        <begin position="680"/>
        <end position="728"/>
    </location>
</feature>
<comment type="caution">
    <text evidence="2">The sequence shown here is derived from an EMBL/GenBank/DDBJ whole genome shotgun (WGS) entry which is preliminary data.</text>
</comment>
<dbReference type="OrthoDB" id="428820at2759"/>
<reference evidence="2 3" key="1">
    <citation type="submission" date="2016-02" db="EMBL/GenBank/DDBJ databases">
        <title>Genome analysis of coral dinoflagellate symbionts highlights evolutionary adaptations to a symbiotic lifestyle.</title>
        <authorList>
            <person name="Aranda M."/>
            <person name="Li Y."/>
            <person name="Liew Y.J."/>
            <person name="Baumgarten S."/>
            <person name="Simakov O."/>
            <person name="Wilson M."/>
            <person name="Piel J."/>
            <person name="Ashoor H."/>
            <person name="Bougouffa S."/>
            <person name="Bajic V.B."/>
            <person name="Ryu T."/>
            <person name="Ravasi T."/>
            <person name="Bayer T."/>
            <person name="Micklem G."/>
            <person name="Kim H."/>
            <person name="Bhak J."/>
            <person name="Lajeunesse T.C."/>
            <person name="Voolstra C.R."/>
        </authorList>
    </citation>
    <scope>NUCLEOTIDE SEQUENCE [LARGE SCALE GENOMIC DNA]</scope>
    <source>
        <strain evidence="2 3">CCMP2467</strain>
    </source>
</reference>
<organism evidence="2 3">
    <name type="scientific">Symbiodinium microadriaticum</name>
    <name type="common">Dinoflagellate</name>
    <name type="synonym">Zooxanthella microadriatica</name>
    <dbReference type="NCBI Taxonomy" id="2951"/>
    <lineage>
        <taxon>Eukaryota</taxon>
        <taxon>Sar</taxon>
        <taxon>Alveolata</taxon>
        <taxon>Dinophyceae</taxon>
        <taxon>Suessiales</taxon>
        <taxon>Symbiodiniaceae</taxon>
        <taxon>Symbiodinium</taxon>
    </lineage>
</organism>
<feature type="compositionally biased region" description="Basic and acidic residues" evidence="1">
    <location>
        <begin position="259"/>
        <end position="271"/>
    </location>
</feature>
<feature type="compositionally biased region" description="Low complexity" evidence="1">
    <location>
        <begin position="274"/>
        <end position="288"/>
    </location>
</feature>
<feature type="compositionally biased region" description="Low complexity" evidence="1">
    <location>
        <begin position="1033"/>
        <end position="1042"/>
    </location>
</feature>
<protein>
    <submittedName>
        <fullName evidence="2">Uncharacterized protein</fullName>
    </submittedName>
</protein>
<feature type="compositionally biased region" description="Basic and acidic residues" evidence="1">
    <location>
        <begin position="513"/>
        <end position="552"/>
    </location>
</feature>
<accession>A0A1Q9CUH5</accession>